<gene>
    <name evidence="4" type="ORF">Microterr_01720</name>
</gene>
<dbReference type="SUPFAM" id="SSF53756">
    <property type="entry name" value="UDP-Glycosyltransferase/glycogen phosphorylase"/>
    <property type="match status" value="2"/>
</dbReference>
<reference evidence="4 5" key="1">
    <citation type="submission" date="2022-12" db="EMBL/GenBank/DDBJ databases">
        <title>Microbacterium terricola strain KV-448 chromosome, complete genome.</title>
        <authorList>
            <person name="Oshima T."/>
            <person name="Moriya T."/>
            <person name="Bessho Y."/>
        </authorList>
    </citation>
    <scope>NUCLEOTIDE SEQUENCE [LARGE SCALE GENOMIC DNA]</scope>
    <source>
        <strain evidence="4 5">KV-448</strain>
    </source>
</reference>
<protein>
    <recommendedName>
        <fullName evidence="3">Glycosyl transferase family 1 domain-containing protein</fullName>
    </recommendedName>
</protein>
<dbReference type="InterPro" id="IPR001296">
    <property type="entry name" value="Glyco_trans_1"/>
</dbReference>
<keyword evidence="1" id="KW-0328">Glycosyltransferase</keyword>
<dbReference type="Gene3D" id="3.40.50.2000">
    <property type="entry name" value="Glycogen Phosphorylase B"/>
    <property type="match status" value="3"/>
</dbReference>
<dbReference type="PANTHER" id="PTHR12526:SF510">
    <property type="entry name" value="D-INOSITOL 3-PHOSPHATE GLYCOSYLTRANSFERASE"/>
    <property type="match status" value="1"/>
</dbReference>
<dbReference type="PANTHER" id="PTHR12526">
    <property type="entry name" value="GLYCOSYLTRANSFERASE"/>
    <property type="match status" value="1"/>
</dbReference>
<dbReference type="Pfam" id="PF13692">
    <property type="entry name" value="Glyco_trans_1_4"/>
    <property type="match status" value="1"/>
</dbReference>
<sequence>MDRPDLPAPRSRRRVLISAYACGPVSEPEASAGWQIAVAAAETSDVWVITRPRFRSAIDAALAEQPALREHLHPHYLDLAPRLVARKRRGWDLYWYYALWQRALGRRARELHRLHGFDVAHHATFANDWMPCGLTALDDVPLVWGPVGGSSRVPVGRLRRWLGTRGTVTELVRGPLTGLARRLWGRPAARRAALIVAQNPDVAAAFARDAAAVVVEPNACIDDLPQRDASAVRAQHAVFAGRLVAWKGAAVAIDAIATPAAAGWTLTIYGDGYERARLERQAHRLGLGERVEFAGHRPRDEVLEGISRAAVFLFPSMHDQAGWVVAEASTMGCPVVCLPLGGPPVLAEPNGFVPALGPDLPARLARELSTAAAAGATPTARWSAARLPGLVDDWYRRAGASAAPTRRVRVLESFGTPKPTTNPYITQLHRSLVDAPDVEVQTFTYRGALTGRYDVVHTHWPELMGGGHRGVGRAARRTLALLTIARWRLLATPVVRTRHNLERPSDLSRTDRRILDGVDAATTLDIALNDHTPPRDGIGQVVIPHGHYREWFAPLPARAPVPGRVAYVGLIRRYKGVEDLIGAFAGWERPGISLHVAGKPSTPELIEQLRADARGDDRVTFDPRFLEEPDFVAAITSAELIVLPYRHMHNSGTALAALSLDRPVLVPDNDVNRALAAECGPGWVHLFSGALSAGDLERAWVAARDRDERPDLSHREWGDAGALHAAAFRAAPRRRKRDAHS</sequence>
<dbReference type="RefSeq" id="WP_263796684.1">
    <property type="nucleotide sequence ID" value="NZ_AP027141.1"/>
</dbReference>
<keyword evidence="5" id="KW-1185">Reference proteome</keyword>
<evidence type="ECO:0000256" key="2">
    <source>
        <dbReference type="ARBA" id="ARBA00022679"/>
    </source>
</evidence>
<accession>A0ABM8DV72</accession>
<keyword evidence="2" id="KW-0808">Transferase</keyword>
<evidence type="ECO:0000256" key="1">
    <source>
        <dbReference type="ARBA" id="ARBA00022676"/>
    </source>
</evidence>
<name>A0ABM8DV72_9MICO</name>
<proteinExistence type="predicted"/>
<dbReference type="Pfam" id="PF00534">
    <property type="entry name" value="Glycos_transf_1"/>
    <property type="match status" value="1"/>
</dbReference>
<organism evidence="4 5">
    <name type="scientific">Microbacterium terricola</name>
    <dbReference type="NCBI Taxonomy" id="344163"/>
    <lineage>
        <taxon>Bacteria</taxon>
        <taxon>Bacillati</taxon>
        <taxon>Actinomycetota</taxon>
        <taxon>Actinomycetes</taxon>
        <taxon>Micrococcales</taxon>
        <taxon>Microbacteriaceae</taxon>
        <taxon>Microbacterium</taxon>
    </lineage>
</organism>
<evidence type="ECO:0000259" key="3">
    <source>
        <dbReference type="Pfam" id="PF00534"/>
    </source>
</evidence>
<evidence type="ECO:0000313" key="5">
    <source>
        <dbReference type="Proteomes" id="UP001317779"/>
    </source>
</evidence>
<feature type="domain" description="Glycosyl transferase family 1" evidence="3">
    <location>
        <begin position="237"/>
        <end position="350"/>
    </location>
</feature>
<dbReference type="EMBL" id="AP027141">
    <property type="protein sequence ID" value="BDV29512.1"/>
    <property type="molecule type" value="Genomic_DNA"/>
</dbReference>
<evidence type="ECO:0000313" key="4">
    <source>
        <dbReference type="EMBL" id="BDV29512.1"/>
    </source>
</evidence>
<dbReference type="Proteomes" id="UP001317779">
    <property type="component" value="Chromosome"/>
</dbReference>